<gene>
    <name evidence="1" type="ORF">MNBD_ACTINO01-2179</name>
</gene>
<protein>
    <submittedName>
        <fullName evidence="1">Uncharacterized protein</fullName>
    </submittedName>
</protein>
<dbReference type="EMBL" id="UOEI01000635">
    <property type="protein sequence ID" value="VAW08761.1"/>
    <property type="molecule type" value="Genomic_DNA"/>
</dbReference>
<reference evidence="1" key="1">
    <citation type="submission" date="2018-06" db="EMBL/GenBank/DDBJ databases">
        <authorList>
            <person name="Zhirakovskaya E."/>
        </authorList>
    </citation>
    <scope>NUCLEOTIDE SEQUENCE</scope>
</reference>
<organism evidence="1">
    <name type="scientific">hydrothermal vent metagenome</name>
    <dbReference type="NCBI Taxonomy" id="652676"/>
    <lineage>
        <taxon>unclassified sequences</taxon>
        <taxon>metagenomes</taxon>
        <taxon>ecological metagenomes</taxon>
    </lineage>
</organism>
<dbReference type="AlphaFoldDB" id="A0A3B0SQY2"/>
<name>A0A3B0SQY2_9ZZZZ</name>
<dbReference type="PROSITE" id="PS51257">
    <property type="entry name" value="PROKAR_LIPOPROTEIN"/>
    <property type="match status" value="1"/>
</dbReference>
<evidence type="ECO:0000313" key="1">
    <source>
        <dbReference type="EMBL" id="VAW08761.1"/>
    </source>
</evidence>
<proteinExistence type="predicted"/>
<sequence length="188" mass="19734">MSSNHRNRRTRILVGLVAFTLVAAGCVGGNASPSPDTQTAAPPPLTATEKAELSTLALTRLCGQLCNTYDVYVHDSIFTATTLAGNEKPMPPETKDAIQGAFPDATFVTNEGANALFSADALVEGGNGVLLNVGPVRFLRDNVIGIEVGMVTARDGGHGQVEQFRWTGEAWEPADSTVTGVTTTSWVS</sequence>
<accession>A0A3B0SQY2</accession>